<proteinExistence type="predicted"/>
<name>A0A183CV42_9BILA</name>
<feature type="transmembrane region" description="Helical" evidence="1">
    <location>
        <begin position="6"/>
        <end position="30"/>
    </location>
</feature>
<dbReference type="WBParaSite" id="GPUH_0000033201-mRNA-1">
    <property type="protein sequence ID" value="GPUH_0000033201-mRNA-1"/>
    <property type="gene ID" value="GPUH_0000033201"/>
</dbReference>
<keyword evidence="1" id="KW-0472">Membrane</keyword>
<dbReference type="EMBL" id="UYRT01000273">
    <property type="protein sequence ID" value="VDK27883.1"/>
    <property type="molecule type" value="Genomic_DNA"/>
</dbReference>
<evidence type="ECO:0000313" key="4">
    <source>
        <dbReference type="WBParaSite" id="GPUH_0000033201-mRNA-1"/>
    </source>
</evidence>
<protein>
    <submittedName>
        <fullName evidence="4">G_PROTEIN_RECEP_F1_2 domain-containing protein</fullName>
    </submittedName>
</protein>
<reference evidence="4" key="1">
    <citation type="submission" date="2016-06" db="UniProtKB">
        <authorList>
            <consortium name="WormBaseParasite"/>
        </authorList>
    </citation>
    <scope>IDENTIFICATION</scope>
</reference>
<accession>A0A183CV42</accession>
<sequence length="363" mass="41031">MNLLTTTFYIFIVLGMLLILSNGYFAYILISRRMLLRRYCTITVQCVVNAAEGVALLTSGAGRLIIMKIGYDAKTSKRICMFAPWNLLFIWTEPMQALSLLLVGIDRFIAIFLPILYFRKHFTIQIVEVRTFHGFFISNRDDLWCRTVREITFGFSWKMTSLFAQHETFKVVLTDAVLLGGQPELAILAFVLSSERTMQSMMSIFTNVSLINEICASTASVLLYIIVFIKARRFQKTIKIHSIRTANVAFERRQLQLTGTMCISCVLTTVLFVIPACARFISFSSSGRIVPKAELLAAYATISCNLNPFVIVVTIFVLQEDIRKAVLASQPQRFKLLLTKCAPCKCNVFPNGKKRVTIATFPA</sequence>
<organism evidence="4">
    <name type="scientific">Gongylonema pulchrum</name>
    <dbReference type="NCBI Taxonomy" id="637853"/>
    <lineage>
        <taxon>Eukaryota</taxon>
        <taxon>Metazoa</taxon>
        <taxon>Ecdysozoa</taxon>
        <taxon>Nematoda</taxon>
        <taxon>Chromadorea</taxon>
        <taxon>Rhabditida</taxon>
        <taxon>Spirurina</taxon>
        <taxon>Spiruromorpha</taxon>
        <taxon>Spiruroidea</taxon>
        <taxon>Gongylonematidae</taxon>
        <taxon>Gongylonema</taxon>
    </lineage>
</organism>
<dbReference type="Proteomes" id="UP000271098">
    <property type="component" value="Unassembled WGS sequence"/>
</dbReference>
<gene>
    <name evidence="2" type="ORF">GPUH_LOCUS333</name>
</gene>
<dbReference type="AlphaFoldDB" id="A0A183CV42"/>
<evidence type="ECO:0000313" key="3">
    <source>
        <dbReference type="Proteomes" id="UP000271098"/>
    </source>
</evidence>
<keyword evidence="3" id="KW-1185">Reference proteome</keyword>
<feature type="transmembrane region" description="Helical" evidence="1">
    <location>
        <begin position="296"/>
        <end position="318"/>
    </location>
</feature>
<dbReference type="OrthoDB" id="5858893at2759"/>
<feature type="transmembrane region" description="Helical" evidence="1">
    <location>
        <begin position="261"/>
        <end position="281"/>
    </location>
</feature>
<evidence type="ECO:0000256" key="1">
    <source>
        <dbReference type="SAM" id="Phobius"/>
    </source>
</evidence>
<keyword evidence="1" id="KW-0812">Transmembrane</keyword>
<keyword evidence="1" id="KW-1133">Transmembrane helix</keyword>
<evidence type="ECO:0000313" key="2">
    <source>
        <dbReference type="EMBL" id="VDK27883.1"/>
    </source>
</evidence>
<feature type="transmembrane region" description="Helical" evidence="1">
    <location>
        <begin position="98"/>
        <end position="118"/>
    </location>
</feature>
<feature type="transmembrane region" description="Helical" evidence="1">
    <location>
        <begin position="204"/>
        <end position="229"/>
    </location>
</feature>
<reference evidence="2 3" key="2">
    <citation type="submission" date="2018-11" db="EMBL/GenBank/DDBJ databases">
        <authorList>
            <consortium name="Pathogen Informatics"/>
        </authorList>
    </citation>
    <scope>NUCLEOTIDE SEQUENCE [LARGE SCALE GENOMIC DNA]</scope>
</reference>